<evidence type="ECO:0000313" key="1">
    <source>
        <dbReference type="EMBL" id="MEQ2467870.1"/>
    </source>
</evidence>
<dbReference type="EMBL" id="JBBMFN010000067">
    <property type="protein sequence ID" value="MEQ2467870.1"/>
    <property type="molecule type" value="Genomic_DNA"/>
</dbReference>
<dbReference type="RefSeq" id="WP_349205246.1">
    <property type="nucleotide sequence ID" value="NZ_JBBMFN010000067.1"/>
</dbReference>
<reference evidence="1 2" key="1">
    <citation type="submission" date="2024-03" db="EMBL/GenBank/DDBJ databases">
        <title>Human intestinal bacterial collection.</title>
        <authorList>
            <person name="Pauvert C."/>
            <person name="Hitch T.C.A."/>
            <person name="Clavel T."/>
        </authorList>
    </citation>
    <scope>NUCLEOTIDE SEQUENCE [LARGE SCALE GENOMIC DNA]</scope>
    <source>
        <strain evidence="1 2">CLA-SR-H024</strain>
    </source>
</reference>
<proteinExistence type="predicted"/>
<dbReference type="Proteomes" id="UP001465426">
    <property type="component" value="Unassembled WGS sequence"/>
</dbReference>
<protein>
    <submittedName>
        <fullName evidence="1">Uncharacterized protein</fullName>
    </submittedName>
</protein>
<accession>A0ABV1F4Z1</accession>
<evidence type="ECO:0000313" key="2">
    <source>
        <dbReference type="Proteomes" id="UP001465426"/>
    </source>
</evidence>
<keyword evidence="2" id="KW-1185">Reference proteome</keyword>
<gene>
    <name evidence="1" type="ORF">WMO63_19605</name>
</gene>
<comment type="caution">
    <text evidence="1">The sequence shown here is derived from an EMBL/GenBank/DDBJ whole genome shotgun (WGS) entry which is preliminary data.</text>
</comment>
<organism evidence="1 2">
    <name type="scientific">Niallia hominis</name>
    <dbReference type="NCBI Taxonomy" id="3133173"/>
    <lineage>
        <taxon>Bacteria</taxon>
        <taxon>Bacillati</taxon>
        <taxon>Bacillota</taxon>
        <taxon>Bacilli</taxon>
        <taxon>Bacillales</taxon>
        <taxon>Bacillaceae</taxon>
        <taxon>Niallia</taxon>
    </lineage>
</organism>
<name>A0ABV1F4Z1_9BACI</name>
<sequence length="45" mass="5243">MDKSKEREEMSLSLKDKVKKILRDEIIINKLKPGDRVMVTGTIKQ</sequence>